<dbReference type="InterPro" id="IPR016186">
    <property type="entry name" value="C-type_lectin-like/link_sf"/>
</dbReference>
<organism evidence="3 4">
    <name type="scientific">Acrobeloides nanus</name>
    <dbReference type="NCBI Taxonomy" id="290746"/>
    <lineage>
        <taxon>Eukaryota</taxon>
        <taxon>Metazoa</taxon>
        <taxon>Ecdysozoa</taxon>
        <taxon>Nematoda</taxon>
        <taxon>Chromadorea</taxon>
        <taxon>Rhabditida</taxon>
        <taxon>Tylenchina</taxon>
        <taxon>Cephalobomorpha</taxon>
        <taxon>Cephaloboidea</taxon>
        <taxon>Cephalobidae</taxon>
        <taxon>Acrobeloides</taxon>
    </lineage>
</organism>
<dbReference type="InterPro" id="IPR016187">
    <property type="entry name" value="CTDL_fold"/>
</dbReference>
<dbReference type="InterPro" id="IPR001304">
    <property type="entry name" value="C-type_lectin-like"/>
</dbReference>
<evidence type="ECO:0000259" key="2">
    <source>
        <dbReference type="PROSITE" id="PS50041"/>
    </source>
</evidence>
<keyword evidence="3" id="KW-1185">Reference proteome</keyword>
<name>A0A914E4S2_9BILA</name>
<dbReference type="WBParaSite" id="ACRNAN_scaffold5598.g14371.t1">
    <property type="protein sequence ID" value="ACRNAN_scaffold5598.g14371.t1"/>
    <property type="gene ID" value="ACRNAN_scaffold5598.g14371"/>
</dbReference>
<feature type="signal peptide" evidence="1">
    <location>
        <begin position="1"/>
        <end position="15"/>
    </location>
</feature>
<keyword evidence="1" id="KW-0732">Signal</keyword>
<proteinExistence type="predicted"/>
<feature type="domain" description="C-type lectin" evidence="2">
    <location>
        <begin position="40"/>
        <end position="79"/>
    </location>
</feature>
<protein>
    <submittedName>
        <fullName evidence="4">C-type lectin domain-containing protein</fullName>
    </submittedName>
</protein>
<sequence>MNHFFLLFILPVALSYCPNGAQPGPNNLCYQVFSTPTLCYANWAPGQPVNAIGNCLVQGFVDLRWSSVLCAQKKPFVCQSSQQ</sequence>
<evidence type="ECO:0000313" key="3">
    <source>
        <dbReference type="Proteomes" id="UP000887540"/>
    </source>
</evidence>
<accession>A0A914E4S2</accession>
<evidence type="ECO:0000256" key="1">
    <source>
        <dbReference type="SAM" id="SignalP"/>
    </source>
</evidence>
<dbReference type="Gene3D" id="3.10.100.10">
    <property type="entry name" value="Mannose-Binding Protein A, subunit A"/>
    <property type="match status" value="1"/>
</dbReference>
<feature type="chain" id="PRO_5037320094" evidence="1">
    <location>
        <begin position="16"/>
        <end position="83"/>
    </location>
</feature>
<evidence type="ECO:0000313" key="4">
    <source>
        <dbReference type="WBParaSite" id="ACRNAN_scaffold5598.g14371.t1"/>
    </source>
</evidence>
<dbReference type="Proteomes" id="UP000887540">
    <property type="component" value="Unplaced"/>
</dbReference>
<dbReference type="SUPFAM" id="SSF56436">
    <property type="entry name" value="C-type lectin-like"/>
    <property type="match status" value="1"/>
</dbReference>
<reference evidence="4" key="1">
    <citation type="submission" date="2022-11" db="UniProtKB">
        <authorList>
            <consortium name="WormBaseParasite"/>
        </authorList>
    </citation>
    <scope>IDENTIFICATION</scope>
</reference>
<dbReference type="AlphaFoldDB" id="A0A914E4S2"/>
<dbReference type="PROSITE" id="PS50041">
    <property type="entry name" value="C_TYPE_LECTIN_2"/>
    <property type="match status" value="1"/>
</dbReference>